<proteinExistence type="predicted"/>
<sequence>MGNFPGHALTGSFFIIFGLWWTIHMFHRFYIAKARNSKFRSSAIFYCPFLCGRLKEWPIEAYFKLICVSVGFYFDIKT</sequence>
<feature type="transmembrane region" description="Helical" evidence="1">
    <location>
        <begin position="12"/>
        <end position="31"/>
    </location>
</feature>
<keyword evidence="1" id="KW-1133">Transmembrane helix</keyword>
<evidence type="ECO:0000313" key="3">
    <source>
        <dbReference type="Proteomes" id="UP000828390"/>
    </source>
</evidence>
<dbReference type="PANTHER" id="PTHR16007">
    <property type="entry name" value="EPIDIDYMAL MEMBRANE PROTEIN E9-RELATED"/>
    <property type="match status" value="1"/>
</dbReference>
<name>A0A9D4HXP5_DREPO</name>
<dbReference type="Proteomes" id="UP000828390">
    <property type="component" value="Unassembled WGS sequence"/>
</dbReference>
<evidence type="ECO:0000313" key="2">
    <source>
        <dbReference type="EMBL" id="KAH3736598.1"/>
    </source>
</evidence>
<dbReference type="EMBL" id="JAIWYP010000011">
    <property type="protein sequence ID" value="KAH3736598.1"/>
    <property type="molecule type" value="Genomic_DNA"/>
</dbReference>
<dbReference type="InterPro" id="IPR042127">
    <property type="entry name" value="TMEM45"/>
</dbReference>
<accession>A0A9D4HXP5</accession>
<dbReference type="AlphaFoldDB" id="A0A9D4HXP5"/>
<organism evidence="2 3">
    <name type="scientific">Dreissena polymorpha</name>
    <name type="common">Zebra mussel</name>
    <name type="synonym">Mytilus polymorpha</name>
    <dbReference type="NCBI Taxonomy" id="45954"/>
    <lineage>
        <taxon>Eukaryota</taxon>
        <taxon>Metazoa</taxon>
        <taxon>Spiralia</taxon>
        <taxon>Lophotrochozoa</taxon>
        <taxon>Mollusca</taxon>
        <taxon>Bivalvia</taxon>
        <taxon>Autobranchia</taxon>
        <taxon>Heteroconchia</taxon>
        <taxon>Euheterodonta</taxon>
        <taxon>Imparidentia</taxon>
        <taxon>Neoheterodontei</taxon>
        <taxon>Myida</taxon>
        <taxon>Dreissenoidea</taxon>
        <taxon>Dreissenidae</taxon>
        <taxon>Dreissena</taxon>
    </lineage>
</organism>
<keyword evidence="1" id="KW-0812">Transmembrane</keyword>
<reference evidence="2" key="2">
    <citation type="submission" date="2020-11" db="EMBL/GenBank/DDBJ databases">
        <authorList>
            <person name="McCartney M.A."/>
            <person name="Auch B."/>
            <person name="Kono T."/>
            <person name="Mallez S."/>
            <person name="Becker A."/>
            <person name="Gohl D.M."/>
            <person name="Silverstein K.A.T."/>
            <person name="Koren S."/>
            <person name="Bechman K.B."/>
            <person name="Herman A."/>
            <person name="Abrahante J.E."/>
            <person name="Garbe J."/>
        </authorList>
    </citation>
    <scope>NUCLEOTIDE SEQUENCE</scope>
    <source>
        <strain evidence="2">Duluth1</strain>
        <tissue evidence="2">Whole animal</tissue>
    </source>
</reference>
<keyword evidence="1" id="KW-0472">Membrane</keyword>
<protein>
    <submittedName>
        <fullName evidence="2">Uncharacterized protein</fullName>
    </submittedName>
</protein>
<gene>
    <name evidence="2" type="ORF">DPMN_043169</name>
</gene>
<comment type="caution">
    <text evidence="2">The sequence shown here is derived from an EMBL/GenBank/DDBJ whole genome shotgun (WGS) entry which is preliminary data.</text>
</comment>
<evidence type="ECO:0000256" key="1">
    <source>
        <dbReference type="SAM" id="Phobius"/>
    </source>
</evidence>
<reference evidence="2" key="1">
    <citation type="journal article" date="2019" name="bioRxiv">
        <title>The Genome of the Zebra Mussel, Dreissena polymorpha: A Resource for Invasive Species Research.</title>
        <authorList>
            <person name="McCartney M.A."/>
            <person name="Auch B."/>
            <person name="Kono T."/>
            <person name="Mallez S."/>
            <person name="Zhang Y."/>
            <person name="Obille A."/>
            <person name="Becker A."/>
            <person name="Abrahante J.E."/>
            <person name="Garbe J."/>
            <person name="Badalamenti J.P."/>
            <person name="Herman A."/>
            <person name="Mangelson H."/>
            <person name="Liachko I."/>
            <person name="Sullivan S."/>
            <person name="Sone E.D."/>
            <person name="Koren S."/>
            <person name="Silverstein K.A.T."/>
            <person name="Beckman K.B."/>
            <person name="Gohl D.M."/>
        </authorList>
    </citation>
    <scope>NUCLEOTIDE SEQUENCE</scope>
    <source>
        <strain evidence="2">Duluth1</strain>
        <tissue evidence="2">Whole animal</tissue>
    </source>
</reference>
<dbReference type="PANTHER" id="PTHR16007:SF15">
    <property type="entry name" value="TRANSMEMBRANE PROTEIN 45B"/>
    <property type="match status" value="1"/>
</dbReference>
<keyword evidence="3" id="KW-1185">Reference proteome</keyword>